<dbReference type="eggNOG" id="ENOG5031GER">
    <property type="taxonomic scope" value="Bacteria"/>
</dbReference>
<sequence length="120" mass="13556">MAFKFENLKVWQRALDYTLAIHEVTLGFPKSELSILTRQVKRATDSIALNIAEGSTNQSNAEFGRFLGYAARSGIEVVSCLHIAKKRNLIDQSKFEELYNEITEIIKMIYGLKRSIAGSQ</sequence>
<dbReference type="CDD" id="cd16377">
    <property type="entry name" value="23S_rRNA_IVP_like"/>
    <property type="match status" value="1"/>
</dbReference>
<comment type="caution">
    <text evidence="1">The sequence shown here is derived from an EMBL/GenBank/DDBJ whole genome shotgun (WGS) entry which is preliminary data.</text>
</comment>
<dbReference type="OrthoDB" id="9811959at2"/>
<dbReference type="SUPFAM" id="SSF158446">
    <property type="entry name" value="IVS-encoded protein-like"/>
    <property type="match status" value="1"/>
</dbReference>
<evidence type="ECO:0000313" key="2">
    <source>
        <dbReference type="Proteomes" id="UP000004095"/>
    </source>
</evidence>
<dbReference type="Pfam" id="PF05635">
    <property type="entry name" value="23S_rRNA_IVP"/>
    <property type="match status" value="1"/>
</dbReference>
<reference evidence="1 2" key="1">
    <citation type="submission" date="2007-01" db="EMBL/GenBank/DDBJ databases">
        <authorList>
            <person name="Haygood M."/>
            <person name="Podell S."/>
            <person name="Anderson C."/>
            <person name="Hopkinson B."/>
            <person name="Roe K."/>
            <person name="Barbeau K."/>
            <person name="Gaasterland T."/>
            <person name="Ferriera S."/>
            <person name="Johnson J."/>
            <person name="Kravitz S."/>
            <person name="Beeson K."/>
            <person name="Sutton G."/>
            <person name="Rogers Y.-H."/>
            <person name="Friedman R."/>
            <person name="Frazier M."/>
            <person name="Venter J.C."/>
        </authorList>
    </citation>
    <scope>NUCLEOTIDE SEQUENCE [LARGE SCALE GENOMIC DNA]</scope>
    <source>
        <strain evidence="1 2">ATCC 23134</strain>
    </source>
</reference>
<dbReference type="RefSeq" id="WP_002694372.1">
    <property type="nucleotide sequence ID" value="NZ_AAWS01000005.1"/>
</dbReference>
<evidence type="ECO:0000313" key="1">
    <source>
        <dbReference type="EMBL" id="EAY30683.1"/>
    </source>
</evidence>
<proteinExistence type="predicted"/>
<dbReference type="Gene3D" id="1.20.1440.60">
    <property type="entry name" value="23S rRNA-intervening sequence"/>
    <property type="match status" value="1"/>
</dbReference>
<organism evidence="1 2">
    <name type="scientific">Microscilla marina ATCC 23134</name>
    <dbReference type="NCBI Taxonomy" id="313606"/>
    <lineage>
        <taxon>Bacteria</taxon>
        <taxon>Pseudomonadati</taxon>
        <taxon>Bacteroidota</taxon>
        <taxon>Cytophagia</taxon>
        <taxon>Cytophagales</taxon>
        <taxon>Microscillaceae</taxon>
        <taxon>Microscilla</taxon>
    </lineage>
</organism>
<dbReference type="AlphaFoldDB" id="A1ZFA9"/>
<keyword evidence="2" id="KW-1185">Reference proteome</keyword>
<dbReference type="Proteomes" id="UP000004095">
    <property type="component" value="Unassembled WGS sequence"/>
</dbReference>
<dbReference type="InterPro" id="IPR036583">
    <property type="entry name" value="23S_rRNA_IVS_sf"/>
</dbReference>
<dbReference type="PANTHER" id="PTHR38471">
    <property type="entry name" value="FOUR HELIX BUNDLE PROTEIN"/>
    <property type="match status" value="1"/>
</dbReference>
<protein>
    <submittedName>
        <fullName evidence="1">S23 ribosomal</fullName>
    </submittedName>
</protein>
<accession>A1ZFA9</accession>
<name>A1ZFA9_MICM2</name>
<dbReference type="PANTHER" id="PTHR38471:SF2">
    <property type="entry name" value="FOUR HELIX BUNDLE PROTEIN"/>
    <property type="match status" value="1"/>
</dbReference>
<gene>
    <name evidence="1" type="ORF">M23134_01007</name>
</gene>
<dbReference type="EMBL" id="AAWS01000005">
    <property type="protein sequence ID" value="EAY30683.1"/>
    <property type="molecule type" value="Genomic_DNA"/>
</dbReference>
<dbReference type="InterPro" id="IPR012657">
    <property type="entry name" value="23S_rRNA-intervening_sequence"/>
</dbReference>
<dbReference type="NCBIfam" id="TIGR02436">
    <property type="entry name" value="four helix bundle protein"/>
    <property type="match status" value="1"/>
</dbReference>